<evidence type="ECO:0000256" key="6">
    <source>
        <dbReference type="ARBA" id="ARBA00023136"/>
    </source>
</evidence>
<dbReference type="AlphaFoldDB" id="A0A915NGS2"/>
<feature type="domain" description="Potassium channel" evidence="9">
    <location>
        <begin position="37"/>
        <end position="89"/>
    </location>
</feature>
<keyword evidence="3 8" id="KW-0812">Transmembrane</keyword>
<dbReference type="PANTHER" id="PTHR11003">
    <property type="entry name" value="POTASSIUM CHANNEL, SUBFAMILY K"/>
    <property type="match status" value="1"/>
</dbReference>
<keyword evidence="7" id="KW-0407">Ion channel</keyword>
<keyword evidence="6 8" id="KW-0472">Membrane</keyword>
<dbReference type="Pfam" id="PF07885">
    <property type="entry name" value="Ion_trans_2"/>
    <property type="match status" value="1"/>
</dbReference>
<comment type="subcellular location">
    <subcellularLocation>
        <location evidence="1">Membrane</location>
        <topology evidence="1">Multi-pass membrane protein</topology>
    </subcellularLocation>
</comment>
<evidence type="ECO:0000313" key="10">
    <source>
        <dbReference type="Proteomes" id="UP000887560"/>
    </source>
</evidence>
<dbReference type="PANTHER" id="PTHR11003:SF335">
    <property type="entry name" value="POTASSIUM CHANNEL DOMAIN-CONTAINING PROTEIN"/>
    <property type="match status" value="1"/>
</dbReference>
<dbReference type="GO" id="GO:0005886">
    <property type="term" value="C:plasma membrane"/>
    <property type="evidence" value="ECO:0007669"/>
    <property type="project" value="TreeGrafter"/>
</dbReference>
<dbReference type="InterPro" id="IPR003280">
    <property type="entry name" value="2pore_dom_K_chnl"/>
</dbReference>
<reference evidence="11" key="1">
    <citation type="submission" date="2022-11" db="UniProtKB">
        <authorList>
            <consortium name="WormBaseParasite"/>
        </authorList>
    </citation>
    <scope>IDENTIFICATION</scope>
</reference>
<feature type="transmembrane region" description="Helical" evidence="8">
    <location>
        <begin position="72"/>
        <end position="89"/>
    </location>
</feature>
<protein>
    <submittedName>
        <fullName evidence="11">Potassium channel domain-containing protein</fullName>
    </submittedName>
</protein>
<organism evidence="10 11">
    <name type="scientific">Meloidogyne floridensis</name>
    <dbReference type="NCBI Taxonomy" id="298350"/>
    <lineage>
        <taxon>Eukaryota</taxon>
        <taxon>Metazoa</taxon>
        <taxon>Ecdysozoa</taxon>
        <taxon>Nematoda</taxon>
        <taxon>Chromadorea</taxon>
        <taxon>Rhabditida</taxon>
        <taxon>Tylenchina</taxon>
        <taxon>Tylenchomorpha</taxon>
        <taxon>Tylenchoidea</taxon>
        <taxon>Meloidogynidae</taxon>
        <taxon>Meloidogyninae</taxon>
        <taxon>Meloidogyne</taxon>
    </lineage>
</organism>
<keyword evidence="4 8" id="KW-1133">Transmembrane helix</keyword>
<keyword evidence="5" id="KW-0406">Ion transport</keyword>
<keyword evidence="10" id="KW-1185">Reference proteome</keyword>
<dbReference type="GO" id="GO:0030322">
    <property type="term" value="P:stabilization of membrane potential"/>
    <property type="evidence" value="ECO:0007669"/>
    <property type="project" value="TreeGrafter"/>
</dbReference>
<dbReference type="GO" id="GO:0015271">
    <property type="term" value="F:outward rectifier potassium channel activity"/>
    <property type="evidence" value="ECO:0007669"/>
    <property type="project" value="TreeGrafter"/>
</dbReference>
<keyword evidence="2" id="KW-0813">Transport</keyword>
<dbReference type="Proteomes" id="UP000887560">
    <property type="component" value="Unplaced"/>
</dbReference>
<dbReference type="WBParaSite" id="scf7180000418525.g2529">
    <property type="protein sequence ID" value="scf7180000418525.g2529"/>
    <property type="gene ID" value="scf7180000418525.g2529"/>
</dbReference>
<dbReference type="Gene3D" id="1.10.287.70">
    <property type="match status" value="1"/>
</dbReference>
<sequence>MEELVVDLVARDRNKRQEFMEEAVDHLSWRLSYELASKKSEWSISTSLYFSGTIFTTIGYGDVACTTSMGRLATVLYALFGIPLMLVCIY</sequence>
<evidence type="ECO:0000256" key="3">
    <source>
        <dbReference type="ARBA" id="ARBA00022692"/>
    </source>
</evidence>
<evidence type="ECO:0000256" key="4">
    <source>
        <dbReference type="ARBA" id="ARBA00022989"/>
    </source>
</evidence>
<dbReference type="SUPFAM" id="SSF81324">
    <property type="entry name" value="Voltage-gated potassium channels"/>
    <property type="match status" value="1"/>
</dbReference>
<evidence type="ECO:0000313" key="11">
    <source>
        <dbReference type="WBParaSite" id="scf7180000418525.g2529"/>
    </source>
</evidence>
<evidence type="ECO:0000256" key="8">
    <source>
        <dbReference type="SAM" id="Phobius"/>
    </source>
</evidence>
<name>A0A915NGS2_9BILA</name>
<evidence type="ECO:0000256" key="1">
    <source>
        <dbReference type="ARBA" id="ARBA00004141"/>
    </source>
</evidence>
<proteinExistence type="predicted"/>
<evidence type="ECO:0000259" key="9">
    <source>
        <dbReference type="Pfam" id="PF07885"/>
    </source>
</evidence>
<evidence type="ECO:0000256" key="2">
    <source>
        <dbReference type="ARBA" id="ARBA00022448"/>
    </source>
</evidence>
<dbReference type="GO" id="GO:0022841">
    <property type="term" value="F:potassium ion leak channel activity"/>
    <property type="evidence" value="ECO:0007669"/>
    <property type="project" value="TreeGrafter"/>
</dbReference>
<accession>A0A915NGS2</accession>
<evidence type="ECO:0000256" key="7">
    <source>
        <dbReference type="ARBA" id="ARBA00023303"/>
    </source>
</evidence>
<dbReference type="InterPro" id="IPR013099">
    <property type="entry name" value="K_chnl_dom"/>
</dbReference>
<evidence type="ECO:0000256" key="5">
    <source>
        <dbReference type="ARBA" id="ARBA00023065"/>
    </source>
</evidence>